<comment type="caution">
    <text evidence="7">The sequence shown here is derived from an EMBL/GenBank/DDBJ whole genome shotgun (WGS) entry which is preliminary data.</text>
</comment>
<proteinExistence type="inferred from homology"/>
<dbReference type="InterPro" id="IPR003761">
    <property type="entry name" value="Exonuc_VII_S"/>
</dbReference>
<dbReference type="PANTHER" id="PTHR34137:SF1">
    <property type="entry name" value="EXODEOXYRIBONUCLEASE 7 SMALL SUBUNIT"/>
    <property type="match status" value="1"/>
</dbReference>
<dbReference type="EC" id="3.1.11.6" evidence="6"/>
<dbReference type="HAMAP" id="MF_00337">
    <property type="entry name" value="Exonuc_7_S"/>
    <property type="match status" value="1"/>
</dbReference>
<dbReference type="AlphaFoldDB" id="A0A5R9F429"/>
<dbReference type="InterPro" id="IPR037004">
    <property type="entry name" value="Exonuc_VII_ssu_sf"/>
</dbReference>
<dbReference type="PANTHER" id="PTHR34137">
    <property type="entry name" value="EXODEOXYRIBONUCLEASE 7 SMALL SUBUNIT"/>
    <property type="match status" value="1"/>
</dbReference>
<dbReference type="GO" id="GO:0006308">
    <property type="term" value="P:DNA catabolic process"/>
    <property type="evidence" value="ECO:0007669"/>
    <property type="project" value="UniProtKB-UniRule"/>
</dbReference>
<keyword evidence="8" id="KW-1185">Reference proteome</keyword>
<dbReference type="GO" id="GO:0005829">
    <property type="term" value="C:cytosol"/>
    <property type="evidence" value="ECO:0007669"/>
    <property type="project" value="TreeGrafter"/>
</dbReference>
<comment type="similarity">
    <text evidence="1 6">Belongs to the XseB family.</text>
</comment>
<comment type="function">
    <text evidence="6">Bidirectionally degrades single-stranded DNA into large acid-insoluble oligonucleotides, which are then degraded further into small acid-soluble oligonucleotides.</text>
</comment>
<comment type="catalytic activity">
    <reaction evidence="6">
        <text>Exonucleolytic cleavage in either 5'- to 3'- or 3'- to 5'-direction to yield nucleoside 5'-phosphates.</text>
        <dbReference type="EC" id="3.1.11.6"/>
    </reaction>
</comment>
<evidence type="ECO:0000313" key="7">
    <source>
        <dbReference type="EMBL" id="TLS36378.1"/>
    </source>
</evidence>
<sequence length="79" mass="8972">MEDKKKELSFEEAMEKLEEIVDSLEEGNVPLEKAISLFQDGMNLSNLCHEKLQSIEGKMDQILGEDGELKPFAIQEDES</sequence>
<dbReference type="PIRSF" id="PIRSF006488">
    <property type="entry name" value="Exonuc_VII_S"/>
    <property type="match status" value="1"/>
</dbReference>
<evidence type="ECO:0000256" key="1">
    <source>
        <dbReference type="ARBA" id="ARBA00009998"/>
    </source>
</evidence>
<accession>A0A5R9F429</accession>
<keyword evidence="3 6" id="KW-0540">Nuclease</keyword>
<dbReference type="NCBIfam" id="NF010666">
    <property type="entry name" value="PRK14063.1"/>
    <property type="match status" value="1"/>
</dbReference>
<dbReference type="EMBL" id="SWLG01000011">
    <property type="protein sequence ID" value="TLS36378.1"/>
    <property type="molecule type" value="Genomic_DNA"/>
</dbReference>
<comment type="subcellular location">
    <subcellularLocation>
        <location evidence="6">Cytoplasm</location>
    </subcellularLocation>
</comment>
<reference evidence="7 8" key="1">
    <citation type="submission" date="2019-04" db="EMBL/GenBank/DDBJ databases">
        <title>Bacillus caeni sp. nov., a bacterium isolated from mangrove sediment.</title>
        <authorList>
            <person name="Huang H."/>
            <person name="Mo K."/>
            <person name="Hu Y."/>
        </authorList>
    </citation>
    <scope>NUCLEOTIDE SEQUENCE [LARGE SCALE GENOMIC DNA]</scope>
    <source>
        <strain evidence="7 8">HB172195</strain>
    </source>
</reference>
<evidence type="ECO:0000256" key="4">
    <source>
        <dbReference type="ARBA" id="ARBA00022801"/>
    </source>
</evidence>
<dbReference type="OrthoDB" id="9798666at2"/>
<dbReference type="SUPFAM" id="SSF116842">
    <property type="entry name" value="XseB-like"/>
    <property type="match status" value="1"/>
</dbReference>
<dbReference type="Gene3D" id="1.10.287.1040">
    <property type="entry name" value="Exonuclease VII, small subunit"/>
    <property type="match status" value="1"/>
</dbReference>
<protein>
    <recommendedName>
        <fullName evidence="6">Exodeoxyribonuclease 7 small subunit</fullName>
        <ecNumber evidence="6">3.1.11.6</ecNumber>
    </recommendedName>
    <alternativeName>
        <fullName evidence="6">Exodeoxyribonuclease VII small subunit</fullName>
        <shortName evidence="6">Exonuclease VII small subunit</shortName>
    </alternativeName>
</protein>
<dbReference type="GO" id="GO:0009318">
    <property type="term" value="C:exodeoxyribonuclease VII complex"/>
    <property type="evidence" value="ECO:0007669"/>
    <property type="project" value="UniProtKB-UniRule"/>
</dbReference>
<dbReference type="NCBIfam" id="TIGR01280">
    <property type="entry name" value="xseB"/>
    <property type="match status" value="1"/>
</dbReference>
<keyword evidence="2 6" id="KW-0963">Cytoplasm</keyword>
<organism evidence="7 8">
    <name type="scientific">Exobacillus caeni</name>
    <dbReference type="NCBI Taxonomy" id="2574798"/>
    <lineage>
        <taxon>Bacteria</taxon>
        <taxon>Bacillati</taxon>
        <taxon>Bacillota</taxon>
        <taxon>Bacilli</taxon>
        <taxon>Bacillales</taxon>
        <taxon>Guptibacillaceae</taxon>
        <taxon>Exobacillus</taxon>
    </lineage>
</organism>
<evidence type="ECO:0000256" key="3">
    <source>
        <dbReference type="ARBA" id="ARBA00022722"/>
    </source>
</evidence>
<dbReference type="Proteomes" id="UP000308230">
    <property type="component" value="Unassembled WGS sequence"/>
</dbReference>
<evidence type="ECO:0000256" key="5">
    <source>
        <dbReference type="ARBA" id="ARBA00022839"/>
    </source>
</evidence>
<gene>
    <name evidence="6" type="primary">xseB</name>
    <name evidence="7" type="ORF">FCL54_15730</name>
</gene>
<evidence type="ECO:0000313" key="8">
    <source>
        <dbReference type="Proteomes" id="UP000308230"/>
    </source>
</evidence>
<evidence type="ECO:0000256" key="6">
    <source>
        <dbReference type="HAMAP-Rule" id="MF_00337"/>
    </source>
</evidence>
<keyword evidence="5 6" id="KW-0269">Exonuclease</keyword>
<comment type="subunit">
    <text evidence="6">Heterooligomer composed of large and small subunits.</text>
</comment>
<dbReference type="RefSeq" id="WP_138127696.1">
    <property type="nucleotide sequence ID" value="NZ_SWLG01000011.1"/>
</dbReference>
<name>A0A5R9F429_9BACL</name>
<evidence type="ECO:0000256" key="2">
    <source>
        <dbReference type="ARBA" id="ARBA00022490"/>
    </source>
</evidence>
<dbReference type="Pfam" id="PF02609">
    <property type="entry name" value="Exonuc_VII_S"/>
    <property type="match status" value="1"/>
</dbReference>
<dbReference type="GO" id="GO:0008855">
    <property type="term" value="F:exodeoxyribonuclease VII activity"/>
    <property type="evidence" value="ECO:0007669"/>
    <property type="project" value="UniProtKB-UniRule"/>
</dbReference>
<keyword evidence="4 6" id="KW-0378">Hydrolase</keyword>